<feature type="transmembrane region" description="Helical" evidence="2">
    <location>
        <begin position="185"/>
        <end position="209"/>
    </location>
</feature>
<dbReference type="EMBL" id="WIUZ02000002">
    <property type="protein sequence ID" value="KAF9790622.1"/>
    <property type="molecule type" value="Genomic_DNA"/>
</dbReference>
<dbReference type="AlphaFoldDB" id="A0A9P6HM60"/>
<evidence type="ECO:0000313" key="5">
    <source>
        <dbReference type="Proteomes" id="UP000736335"/>
    </source>
</evidence>
<feature type="compositionally biased region" description="Polar residues" evidence="1">
    <location>
        <begin position="66"/>
        <end position="80"/>
    </location>
</feature>
<name>A0A9P6HM60_9AGAM</name>
<proteinExistence type="predicted"/>
<reference evidence="4" key="2">
    <citation type="submission" date="2020-11" db="EMBL/GenBank/DDBJ databases">
        <authorList>
            <consortium name="DOE Joint Genome Institute"/>
            <person name="Kuo A."/>
            <person name="Miyauchi S."/>
            <person name="Kiss E."/>
            <person name="Drula E."/>
            <person name="Kohler A."/>
            <person name="Sanchez-Garcia M."/>
            <person name="Andreopoulos B."/>
            <person name="Barry K.W."/>
            <person name="Bonito G."/>
            <person name="Buee M."/>
            <person name="Carver A."/>
            <person name="Chen C."/>
            <person name="Cichocki N."/>
            <person name="Clum A."/>
            <person name="Culley D."/>
            <person name="Crous P.W."/>
            <person name="Fauchery L."/>
            <person name="Girlanda M."/>
            <person name="Hayes R."/>
            <person name="Keri Z."/>
            <person name="Labutti K."/>
            <person name="Lipzen A."/>
            <person name="Lombard V."/>
            <person name="Magnuson J."/>
            <person name="Maillard F."/>
            <person name="Morin E."/>
            <person name="Murat C."/>
            <person name="Nolan M."/>
            <person name="Ohm R."/>
            <person name="Pangilinan J."/>
            <person name="Pereira M."/>
            <person name="Perotto S."/>
            <person name="Peter M."/>
            <person name="Riley R."/>
            <person name="Sitrit Y."/>
            <person name="Stielow B."/>
            <person name="Szollosi G."/>
            <person name="Zifcakova L."/>
            <person name="Stursova M."/>
            <person name="Spatafora J.W."/>
            <person name="Tedersoo L."/>
            <person name="Vaario L.-M."/>
            <person name="Yamada A."/>
            <person name="Yan M."/>
            <person name="Wang P."/>
            <person name="Xu J."/>
            <person name="Bruns T."/>
            <person name="Baldrian P."/>
            <person name="Vilgalys R."/>
            <person name="Henrissat B."/>
            <person name="Grigoriev I.V."/>
            <person name="Hibbett D."/>
            <person name="Nagy L.G."/>
            <person name="Martin F.M."/>
        </authorList>
    </citation>
    <scope>NUCLEOTIDE SEQUENCE</scope>
    <source>
        <strain evidence="4">UH-Tt-Lm1</strain>
    </source>
</reference>
<feature type="chain" id="PRO_5040217841" evidence="3">
    <location>
        <begin position="28"/>
        <end position="281"/>
    </location>
</feature>
<keyword evidence="2" id="KW-1133">Transmembrane helix</keyword>
<organism evidence="4 5">
    <name type="scientific">Thelephora terrestris</name>
    <dbReference type="NCBI Taxonomy" id="56493"/>
    <lineage>
        <taxon>Eukaryota</taxon>
        <taxon>Fungi</taxon>
        <taxon>Dikarya</taxon>
        <taxon>Basidiomycota</taxon>
        <taxon>Agaricomycotina</taxon>
        <taxon>Agaricomycetes</taxon>
        <taxon>Thelephorales</taxon>
        <taxon>Thelephoraceae</taxon>
        <taxon>Thelephora</taxon>
    </lineage>
</organism>
<evidence type="ECO:0000256" key="2">
    <source>
        <dbReference type="SAM" id="Phobius"/>
    </source>
</evidence>
<protein>
    <submittedName>
        <fullName evidence="4">Uncharacterized protein</fullName>
    </submittedName>
</protein>
<accession>A0A9P6HM60</accession>
<evidence type="ECO:0000256" key="1">
    <source>
        <dbReference type="SAM" id="MobiDB-lite"/>
    </source>
</evidence>
<sequence>MNLNHLWAVAMVLALSAVYPQSPGVWAQSPPVAASCNTGWEWNQNSLGQDPCHVASILQATCRSGSGTNGPQSLNGSFYTPPQEGRPDDLRCECDTVTYSILMACMTCQGGQSYSWITWAHECDTTYVAQYPFDIPRGTAIPRWAFYNITTLSDQCYNVTVAEAIGRDPEATHKRTGGSGNKRNAGVIAVGVVGSVVLLMLPFIVVLIIKRRMRDGGHKLPRRQGISQRLRGQLILPTLTPTSANLPRHTYNIPINLTAFPPPTYETKNPPTYVNTGTLPG</sequence>
<feature type="region of interest" description="Disordered" evidence="1">
    <location>
        <begin position="66"/>
        <end position="85"/>
    </location>
</feature>
<reference evidence="4" key="1">
    <citation type="journal article" date="2020" name="Nat. Commun.">
        <title>Large-scale genome sequencing of mycorrhizal fungi provides insights into the early evolution of symbiotic traits.</title>
        <authorList>
            <person name="Miyauchi S."/>
            <person name="Kiss E."/>
            <person name="Kuo A."/>
            <person name="Drula E."/>
            <person name="Kohler A."/>
            <person name="Sanchez-Garcia M."/>
            <person name="Morin E."/>
            <person name="Andreopoulos B."/>
            <person name="Barry K.W."/>
            <person name="Bonito G."/>
            <person name="Buee M."/>
            <person name="Carver A."/>
            <person name="Chen C."/>
            <person name="Cichocki N."/>
            <person name="Clum A."/>
            <person name="Culley D."/>
            <person name="Crous P.W."/>
            <person name="Fauchery L."/>
            <person name="Girlanda M."/>
            <person name="Hayes R.D."/>
            <person name="Keri Z."/>
            <person name="LaButti K."/>
            <person name="Lipzen A."/>
            <person name="Lombard V."/>
            <person name="Magnuson J."/>
            <person name="Maillard F."/>
            <person name="Murat C."/>
            <person name="Nolan M."/>
            <person name="Ohm R.A."/>
            <person name="Pangilinan J."/>
            <person name="Pereira M.F."/>
            <person name="Perotto S."/>
            <person name="Peter M."/>
            <person name="Pfister S."/>
            <person name="Riley R."/>
            <person name="Sitrit Y."/>
            <person name="Stielow J.B."/>
            <person name="Szollosi G."/>
            <person name="Zifcakova L."/>
            <person name="Stursova M."/>
            <person name="Spatafora J.W."/>
            <person name="Tedersoo L."/>
            <person name="Vaario L.M."/>
            <person name="Yamada A."/>
            <person name="Yan M."/>
            <person name="Wang P."/>
            <person name="Xu J."/>
            <person name="Bruns T."/>
            <person name="Baldrian P."/>
            <person name="Vilgalys R."/>
            <person name="Dunand C."/>
            <person name="Henrissat B."/>
            <person name="Grigoriev I.V."/>
            <person name="Hibbett D."/>
            <person name="Nagy L.G."/>
            <person name="Martin F.M."/>
        </authorList>
    </citation>
    <scope>NUCLEOTIDE SEQUENCE</scope>
    <source>
        <strain evidence="4">UH-Tt-Lm1</strain>
    </source>
</reference>
<keyword evidence="3" id="KW-0732">Signal</keyword>
<dbReference type="OrthoDB" id="2576311at2759"/>
<evidence type="ECO:0000313" key="4">
    <source>
        <dbReference type="EMBL" id="KAF9790622.1"/>
    </source>
</evidence>
<gene>
    <name evidence="4" type="ORF">BJ322DRAFT_402268</name>
</gene>
<evidence type="ECO:0000256" key="3">
    <source>
        <dbReference type="SAM" id="SignalP"/>
    </source>
</evidence>
<keyword evidence="2" id="KW-0472">Membrane</keyword>
<feature type="signal peptide" evidence="3">
    <location>
        <begin position="1"/>
        <end position="27"/>
    </location>
</feature>
<keyword evidence="5" id="KW-1185">Reference proteome</keyword>
<keyword evidence="2" id="KW-0812">Transmembrane</keyword>
<dbReference type="Proteomes" id="UP000736335">
    <property type="component" value="Unassembled WGS sequence"/>
</dbReference>
<comment type="caution">
    <text evidence="4">The sequence shown here is derived from an EMBL/GenBank/DDBJ whole genome shotgun (WGS) entry which is preliminary data.</text>
</comment>